<proteinExistence type="predicted"/>
<reference evidence="1" key="2">
    <citation type="submission" date="2023-05" db="EMBL/GenBank/DDBJ databases">
        <authorList>
            <consortium name="Lawrence Berkeley National Laboratory"/>
            <person name="Steindorff A."/>
            <person name="Hensen N."/>
            <person name="Bonometti L."/>
            <person name="Westerberg I."/>
            <person name="Brannstrom I.O."/>
            <person name="Guillou S."/>
            <person name="Cros-Aarteil S."/>
            <person name="Calhoun S."/>
            <person name="Haridas S."/>
            <person name="Kuo A."/>
            <person name="Mondo S."/>
            <person name="Pangilinan J."/>
            <person name="Riley R."/>
            <person name="Labutti K."/>
            <person name="Andreopoulos B."/>
            <person name="Lipzen A."/>
            <person name="Chen C."/>
            <person name="Yanf M."/>
            <person name="Daum C."/>
            <person name="Ng V."/>
            <person name="Clum A."/>
            <person name="Ohm R."/>
            <person name="Martin F."/>
            <person name="Silar P."/>
            <person name="Natvig D."/>
            <person name="Lalanne C."/>
            <person name="Gautier V."/>
            <person name="Ament-Velasquez S.L."/>
            <person name="Kruys A."/>
            <person name="Hutchinson M.I."/>
            <person name="Powell A.J."/>
            <person name="Barry K."/>
            <person name="Miller A.N."/>
            <person name="Grigoriev I.V."/>
            <person name="Debuchy R."/>
            <person name="Gladieux P."/>
            <person name="Thoren M.H."/>
            <person name="Johannesson H."/>
        </authorList>
    </citation>
    <scope>NUCLEOTIDE SEQUENCE</scope>
    <source>
        <strain evidence="1">CBS 731.68</strain>
    </source>
</reference>
<organism evidence="1 2">
    <name type="scientific">Parathielavia appendiculata</name>
    <dbReference type="NCBI Taxonomy" id="2587402"/>
    <lineage>
        <taxon>Eukaryota</taxon>
        <taxon>Fungi</taxon>
        <taxon>Dikarya</taxon>
        <taxon>Ascomycota</taxon>
        <taxon>Pezizomycotina</taxon>
        <taxon>Sordariomycetes</taxon>
        <taxon>Sordariomycetidae</taxon>
        <taxon>Sordariales</taxon>
        <taxon>Chaetomiaceae</taxon>
        <taxon>Parathielavia</taxon>
    </lineage>
</organism>
<gene>
    <name evidence="1" type="ORF">N657DRAFT_56663</name>
</gene>
<comment type="caution">
    <text evidence="1">The sequence shown here is derived from an EMBL/GenBank/DDBJ whole genome shotgun (WGS) entry which is preliminary data.</text>
</comment>
<keyword evidence="2" id="KW-1185">Reference proteome</keyword>
<dbReference type="GeneID" id="87825210"/>
<protein>
    <submittedName>
        <fullName evidence="1">Uncharacterized protein</fullName>
    </submittedName>
</protein>
<accession>A0AAN6UCN6</accession>
<name>A0AAN6UCN6_9PEZI</name>
<reference evidence="1" key="1">
    <citation type="journal article" date="2023" name="Mol. Phylogenet. Evol.">
        <title>Genome-scale phylogeny and comparative genomics of the fungal order Sordariales.</title>
        <authorList>
            <person name="Hensen N."/>
            <person name="Bonometti L."/>
            <person name="Westerberg I."/>
            <person name="Brannstrom I.O."/>
            <person name="Guillou S."/>
            <person name="Cros-Aarteil S."/>
            <person name="Calhoun S."/>
            <person name="Haridas S."/>
            <person name="Kuo A."/>
            <person name="Mondo S."/>
            <person name="Pangilinan J."/>
            <person name="Riley R."/>
            <person name="LaButti K."/>
            <person name="Andreopoulos B."/>
            <person name="Lipzen A."/>
            <person name="Chen C."/>
            <person name="Yan M."/>
            <person name="Daum C."/>
            <person name="Ng V."/>
            <person name="Clum A."/>
            <person name="Steindorff A."/>
            <person name="Ohm R.A."/>
            <person name="Martin F."/>
            <person name="Silar P."/>
            <person name="Natvig D.O."/>
            <person name="Lalanne C."/>
            <person name="Gautier V."/>
            <person name="Ament-Velasquez S.L."/>
            <person name="Kruys A."/>
            <person name="Hutchinson M.I."/>
            <person name="Powell A.J."/>
            <person name="Barry K."/>
            <person name="Miller A.N."/>
            <person name="Grigoriev I.V."/>
            <person name="Debuchy R."/>
            <person name="Gladieux P."/>
            <person name="Hiltunen Thoren M."/>
            <person name="Johannesson H."/>
        </authorList>
    </citation>
    <scope>NUCLEOTIDE SEQUENCE</scope>
    <source>
        <strain evidence="1">CBS 731.68</strain>
    </source>
</reference>
<evidence type="ECO:0000313" key="1">
    <source>
        <dbReference type="EMBL" id="KAK4129136.1"/>
    </source>
</evidence>
<dbReference type="EMBL" id="MU853223">
    <property type="protein sequence ID" value="KAK4129136.1"/>
    <property type="molecule type" value="Genomic_DNA"/>
</dbReference>
<dbReference type="RefSeq" id="XP_062652907.1">
    <property type="nucleotide sequence ID" value="XM_062788440.1"/>
</dbReference>
<dbReference type="Proteomes" id="UP001302602">
    <property type="component" value="Unassembled WGS sequence"/>
</dbReference>
<evidence type="ECO:0000313" key="2">
    <source>
        <dbReference type="Proteomes" id="UP001302602"/>
    </source>
</evidence>
<sequence length="161" mass="18125">MGNPPFPLTFELSYLGLPGSQRFPTPCKEVRFQLMQRSALILVTSKSIFVSFSDKDDGNAANRDSEFFGTSRKGLAPSMPHFSPMQPDMWGSPVLPTGAQRFRSSRHIGCRSFHVVQPPIHGHLSLRAPLRCILRFLQNQTIYQPRTFLLQTGSTFSKVEL</sequence>
<dbReference type="AlphaFoldDB" id="A0AAN6UCN6"/>